<name>A0A071KRY3_PSEAI</name>
<dbReference type="EMBL" id="QORE01000893">
    <property type="protein sequence ID" value="RCI72598.1"/>
    <property type="molecule type" value="Genomic_DNA"/>
</dbReference>
<dbReference type="Proteomes" id="UP000644192">
    <property type="component" value="Unassembled WGS sequence"/>
</dbReference>
<reference evidence="9 15" key="4">
    <citation type="submission" date="2017-08" db="EMBL/GenBank/DDBJ databases">
        <authorList>
            <person name="Feschi L."/>
            <person name="Jeukens J."/>
            <person name="Emond-Rheault J.-G."/>
            <person name="Kukavica-Ibrulj I."/>
            <person name="Boyle B."/>
            <person name="Levesque R.C."/>
        </authorList>
    </citation>
    <scope>NUCLEOTIDE SEQUENCE [LARGE SCALE GENOMIC DNA]</scope>
    <source>
        <strain evidence="9 15">PA-W36</strain>
    </source>
</reference>
<reference evidence="8 14" key="6">
    <citation type="submission" date="2018-08" db="EMBL/GenBank/DDBJ databases">
        <title>Recombination of ecologically and evolutionarily significant loci maintains genetic cohesion in the Pseudomonas syringae species complex.</title>
        <authorList>
            <person name="Dillon M."/>
            <person name="Thakur S."/>
            <person name="Almeida R.N.D."/>
            <person name="Weir B.S."/>
            <person name="Guttman D.S."/>
        </authorList>
    </citation>
    <scope>NUCLEOTIDE SEQUENCE [LARGE SCALE GENOMIC DNA]</scope>
    <source>
        <strain evidence="8 14">ICMP 7846</strain>
    </source>
</reference>
<dbReference type="EMBL" id="CP136986">
    <property type="protein sequence ID" value="WOS79855.1"/>
    <property type="molecule type" value="Genomic_DNA"/>
</dbReference>
<accession>A0A071KRY3</accession>
<dbReference type="EMBL" id="WXZT01000001">
    <property type="protein sequence ID" value="MZZ11354.1"/>
    <property type="molecule type" value="Genomic_DNA"/>
</dbReference>
<evidence type="ECO:0000313" key="12">
    <source>
        <dbReference type="Proteomes" id="UP000194857"/>
    </source>
</evidence>
<reference evidence="10" key="11">
    <citation type="submission" date="2023-10" db="EMBL/GenBank/DDBJ databases">
        <title>Pathogen: clinical or host-associated sample.</title>
        <authorList>
            <person name="Hergert J."/>
            <person name="Casey R."/>
            <person name="Wagner J."/>
            <person name="Young E.L."/>
            <person name="Oakeson K.F."/>
        </authorList>
    </citation>
    <scope>NUCLEOTIDE SEQUENCE</scope>
    <source>
        <strain evidence="10">2021CK-01020</strain>
    </source>
</reference>
<dbReference type="EMBL" id="CVVU01000215">
    <property type="protein sequence ID" value="CRP30227.1"/>
    <property type="molecule type" value="Genomic_DNA"/>
</dbReference>
<feature type="chain" id="PRO_5015027755" evidence="2">
    <location>
        <begin position="22"/>
        <end position="95"/>
    </location>
</feature>
<feature type="compositionally biased region" description="Basic and acidic residues" evidence="1">
    <location>
        <begin position="80"/>
        <end position="89"/>
    </location>
</feature>
<evidence type="ECO:0000313" key="4">
    <source>
        <dbReference type="EMBL" id="MUI37695.1"/>
    </source>
</evidence>
<reference evidence="9 15" key="7">
    <citation type="submission" date="2019-01" db="EMBL/GenBank/DDBJ databases">
        <title>The Pseudomonas aeruginosa pan-genome provides new insights on its population structure, horizontal gene transfer and pathogenicity.</title>
        <authorList>
            <person name="Freschi L."/>
            <person name="Vincent A.T."/>
            <person name="Jeukens J."/>
            <person name="Emond-Rheault J.-G."/>
            <person name="Kukavica-Ibrulj I."/>
            <person name="Dupont M.-J."/>
            <person name="Charette S.J."/>
            <person name="Boyle B."/>
            <person name="Levesque R.C."/>
        </authorList>
    </citation>
    <scope>NUCLEOTIDE SEQUENCE [LARGE SCALE GENOMIC DNA]</scope>
    <source>
        <strain evidence="9 15">PA-W36</strain>
    </source>
</reference>
<evidence type="ECO:0000313" key="5">
    <source>
        <dbReference type="EMBL" id="MZZ11354.1"/>
    </source>
</evidence>
<evidence type="ECO:0000313" key="15">
    <source>
        <dbReference type="Proteomes" id="UP000284767"/>
    </source>
</evidence>
<reference evidence="5" key="9">
    <citation type="submission" date="2020-01" db="EMBL/GenBank/DDBJ databases">
        <title>Bacteria Cultured from War Wounds Associated with the Conflict in Eastern Ukraine.</title>
        <authorList>
            <person name="Snesrud E."/>
            <person name="Galac M.R."/>
            <person name="Mc Gann P."/>
            <person name="Valentine K."/>
            <person name="Viacheslav K."/>
        </authorList>
    </citation>
    <scope>NUCLEOTIDE SEQUENCE</scope>
    <source>
        <strain evidence="5">VNMU148</strain>
    </source>
</reference>
<dbReference type="SMR" id="A0A071KRY3"/>
<reference evidence="11" key="1">
    <citation type="submission" date="2015-06" db="EMBL/GenBank/DDBJ databases">
        <authorList>
            <person name="Radhakrishnan Rajesh"/>
            <person name="Underwood Anthony"/>
            <person name="Al-Shahib Ali"/>
        </authorList>
    </citation>
    <scope>NUCLEOTIDE SEQUENCE [LARGE SCALE GENOMIC DNA]</scope>
    <source>
        <strain evidence="11">P19_London_7_VIM_2_05_10</strain>
    </source>
</reference>
<reference evidence="10" key="10">
    <citation type="submission" date="2023-06" db="EMBL/GenBank/DDBJ databases">
        <authorList>
            <consortium name="Clinical and Environmental Microbiology Branch: Whole genome sequencing antimicrobial resistance pathogens in the healthcare setting"/>
        </authorList>
    </citation>
    <scope>NUCLEOTIDE SEQUENCE</scope>
    <source>
        <strain evidence="10">2021CK-01020</strain>
    </source>
</reference>
<organism evidence="6 12">
    <name type="scientific">Pseudomonas aeruginosa</name>
    <dbReference type="NCBI Taxonomy" id="287"/>
    <lineage>
        <taxon>Bacteria</taxon>
        <taxon>Pseudomonadati</taxon>
        <taxon>Pseudomonadota</taxon>
        <taxon>Gammaproteobacteria</taxon>
        <taxon>Pseudomonadales</taxon>
        <taxon>Pseudomonadaceae</taxon>
        <taxon>Pseudomonas</taxon>
    </lineage>
</organism>
<dbReference type="EMBL" id="NSNE01000024">
    <property type="protein sequence ID" value="RPM05611.1"/>
    <property type="molecule type" value="Genomic_DNA"/>
</dbReference>
<evidence type="ECO:0000313" key="8">
    <source>
        <dbReference type="EMBL" id="RMS48035.1"/>
    </source>
</evidence>
<reference evidence="7 13" key="5">
    <citation type="submission" date="2018-07" db="EMBL/GenBank/DDBJ databases">
        <title>Mechanisms of high-level aminoglycoside resistance among Gram-negative pathogens in Brazil.</title>
        <authorList>
            <person name="Ballaben A.S."/>
            <person name="Darini A.L.C."/>
            <person name="Doi Y."/>
        </authorList>
    </citation>
    <scope>NUCLEOTIDE SEQUENCE [LARGE SCALE GENOMIC DNA]</scope>
    <source>
        <strain evidence="7 13">B2-305</strain>
    </source>
</reference>
<keyword evidence="2" id="KW-0732">Signal</keyword>
<accession>A0A1S1C7W6</accession>
<proteinExistence type="predicted"/>
<evidence type="ECO:0000313" key="13">
    <source>
        <dbReference type="Proteomes" id="UP000253594"/>
    </source>
</evidence>
<protein>
    <submittedName>
        <fullName evidence="6">Uncharacterized protein</fullName>
    </submittedName>
</protein>
<dbReference type="AlphaFoldDB" id="A0A071KRY3"/>
<dbReference type="EMBL" id="RBSQ01001083">
    <property type="protein sequence ID" value="RMS48035.1"/>
    <property type="molecule type" value="Genomic_DNA"/>
</dbReference>
<dbReference type="Proteomes" id="UP000253594">
    <property type="component" value="Unassembled WGS sequence"/>
</dbReference>
<sequence length="95" mass="10597">MKPLFALASACALLVATPVFACSEAEAEKMGKEVATKVASITQKNPQRARELNEQLRQRQEARSEQNRPSDCDAYAQMLKELDQEKGDVQRNTSQ</sequence>
<reference evidence="4 16" key="8">
    <citation type="submission" date="2019-11" db="EMBL/GenBank/DDBJ databases">
        <title>Genomes of ocular Pseudomonas aeruginosa isolates.</title>
        <authorList>
            <person name="Khan M."/>
            <person name="Rice S.A."/>
            <person name="Willcox M.D.P."/>
            <person name="Stapleton F."/>
        </authorList>
    </citation>
    <scope>NUCLEOTIDE SEQUENCE [LARGE SCALE GENOMIC DNA]</scope>
    <source>
        <strain evidence="4 16">PA221</strain>
    </source>
</reference>
<dbReference type="KEGG" id="paeb:NCGM1900_3008"/>
<gene>
    <name evidence="8" type="ORF">ALP65_02649</name>
    <name evidence="6" type="ORF">CAZ10_22310</name>
    <name evidence="7" type="ORF">DT376_22865</name>
    <name evidence="4" type="ORF">GNQ48_22045</name>
    <name evidence="5" type="ORF">GUL26_03740</name>
    <name evidence="9" type="ORF">IPC1295_28845</name>
    <name evidence="10" type="ORF">L4V69_12055</name>
    <name evidence="3" type="ORF">PAERUG_P19_London_7_VIM_2_05_10_04037</name>
</gene>
<dbReference type="Proteomes" id="UP000045039">
    <property type="component" value="Unassembled WGS sequence"/>
</dbReference>
<dbReference type="EMBL" id="WOAD01000021">
    <property type="protein sequence ID" value="MUI37695.1"/>
    <property type="molecule type" value="Genomic_DNA"/>
</dbReference>
<dbReference type="OMA" id="DECEAYD"/>
<reference evidence="3" key="2">
    <citation type="submission" date="2015-06" db="EMBL/GenBank/DDBJ databases">
        <authorList>
            <person name="Radhakrishnan R."/>
            <person name="Underwood A."/>
            <person name="Al-Shahib A."/>
        </authorList>
    </citation>
    <scope>NUCLEOTIDE SEQUENCE</scope>
    <source>
        <strain evidence="3">P19_London_7_VIM_2_05_10</strain>
    </source>
</reference>
<reference evidence="6 12" key="3">
    <citation type="submission" date="2017-05" db="EMBL/GenBank/DDBJ databases">
        <authorList>
            <person name="Song R."/>
            <person name="Chenine A.L."/>
            <person name="Ruprecht R.M."/>
        </authorList>
    </citation>
    <scope>NUCLEOTIDE SEQUENCE [LARGE SCALE GENOMIC DNA]</scope>
    <source>
        <strain evidence="6 12">S567_C10_BS</strain>
    </source>
</reference>
<evidence type="ECO:0000313" key="11">
    <source>
        <dbReference type="Proteomes" id="UP000045039"/>
    </source>
</evidence>
<dbReference type="EMBL" id="NFFZ01000012">
    <property type="protein sequence ID" value="OTI58943.1"/>
    <property type="molecule type" value="Genomic_DNA"/>
</dbReference>
<evidence type="ECO:0000313" key="9">
    <source>
        <dbReference type="EMBL" id="RPM05611.1"/>
    </source>
</evidence>
<evidence type="ECO:0000313" key="16">
    <source>
        <dbReference type="Proteomes" id="UP000433532"/>
    </source>
</evidence>
<dbReference type="Proteomes" id="UP000194857">
    <property type="component" value="Unassembled WGS sequence"/>
</dbReference>
<dbReference type="RefSeq" id="WP_003091615.1">
    <property type="nucleotide sequence ID" value="NZ_AP014622.1"/>
</dbReference>
<feature type="compositionally biased region" description="Basic and acidic residues" evidence="1">
    <location>
        <begin position="48"/>
        <end position="71"/>
    </location>
</feature>
<evidence type="ECO:0000313" key="3">
    <source>
        <dbReference type="EMBL" id="CRP30227.1"/>
    </source>
</evidence>
<evidence type="ECO:0000313" key="14">
    <source>
        <dbReference type="Proteomes" id="UP000270834"/>
    </source>
</evidence>
<dbReference type="Proteomes" id="UP000433532">
    <property type="component" value="Unassembled WGS sequence"/>
</dbReference>
<feature type="signal peptide" evidence="2">
    <location>
        <begin position="1"/>
        <end position="21"/>
    </location>
</feature>
<feature type="region of interest" description="Disordered" evidence="1">
    <location>
        <begin position="40"/>
        <end position="95"/>
    </location>
</feature>
<evidence type="ECO:0000313" key="7">
    <source>
        <dbReference type="EMBL" id="RCI72598.1"/>
    </source>
</evidence>
<evidence type="ECO:0000256" key="1">
    <source>
        <dbReference type="SAM" id="MobiDB-lite"/>
    </source>
</evidence>
<evidence type="ECO:0000313" key="10">
    <source>
        <dbReference type="EMBL" id="WOS79855.1"/>
    </source>
</evidence>
<dbReference type="Proteomes" id="UP000284767">
    <property type="component" value="Unassembled WGS sequence"/>
</dbReference>
<dbReference type="Proteomes" id="UP001297540">
    <property type="component" value="Chromosome"/>
</dbReference>
<dbReference type="Proteomes" id="UP000270834">
    <property type="component" value="Unassembled WGS sequence"/>
</dbReference>
<evidence type="ECO:0000256" key="2">
    <source>
        <dbReference type="SAM" id="SignalP"/>
    </source>
</evidence>
<evidence type="ECO:0000313" key="6">
    <source>
        <dbReference type="EMBL" id="OTI58943.1"/>
    </source>
</evidence>